<feature type="compositionally biased region" description="Basic residues" evidence="1">
    <location>
        <begin position="44"/>
        <end position="53"/>
    </location>
</feature>
<reference evidence="2 3" key="1">
    <citation type="submission" date="2021-08" db="EMBL/GenBank/DDBJ databases">
        <title>Draft Genome Sequence of Phanerochaete sordida strain YK-624.</title>
        <authorList>
            <person name="Mori T."/>
            <person name="Dohra H."/>
            <person name="Suzuki T."/>
            <person name="Kawagishi H."/>
            <person name="Hirai H."/>
        </authorList>
    </citation>
    <scope>NUCLEOTIDE SEQUENCE [LARGE SCALE GENOMIC DNA]</scope>
    <source>
        <strain evidence="2 3">YK-624</strain>
    </source>
</reference>
<sequence length="87" mass="10303">MRPFSYCYTKTWFPNLERYLRPFMRPTATMRIQHFQVAYLATPRARRRGKRGSGKQGGETGEISPKWTGRGLFKLRIYTQDDQLLSK</sequence>
<gene>
    <name evidence="2" type="ORF">PsYK624_124530</name>
</gene>
<dbReference type="Proteomes" id="UP000703269">
    <property type="component" value="Unassembled WGS sequence"/>
</dbReference>
<dbReference type="EMBL" id="BPQB01000057">
    <property type="protein sequence ID" value="GJE96259.1"/>
    <property type="molecule type" value="Genomic_DNA"/>
</dbReference>
<proteinExistence type="predicted"/>
<comment type="caution">
    <text evidence="2">The sequence shown here is derived from an EMBL/GenBank/DDBJ whole genome shotgun (WGS) entry which is preliminary data.</text>
</comment>
<keyword evidence="3" id="KW-1185">Reference proteome</keyword>
<organism evidence="2 3">
    <name type="scientific">Phanerochaete sordida</name>
    <dbReference type="NCBI Taxonomy" id="48140"/>
    <lineage>
        <taxon>Eukaryota</taxon>
        <taxon>Fungi</taxon>
        <taxon>Dikarya</taxon>
        <taxon>Basidiomycota</taxon>
        <taxon>Agaricomycotina</taxon>
        <taxon>Agaricomycetes</taxon>
        <taxon>Polyporales</taxon>
        <taxon>Phanerochaetaceae</taxon>
        <taxon>Phanerochaete</taxon>
    </lineage>
</organism>
<dbReference type="AlphaFoldDB" id="A0A9P3GMQ3"/>
<evidence type="ECO:0000313" key="2">
    <source>
        <dbReference type="EMBL" id="GJE96259.1"/>
    </source>
</evidence>
<protein>
    <submittedName>
        <fullName evidence="2">Uncharacterized protein</fullName>
    </submittedName>
</protein>
<evidence type="ECO:0000256" key="1">
    <source>
        <dbReference type="SAM" id="MobiDB-lite"/>
    </source>
</evidence>
<accession>A0A9P3GMQ3</accession>
<feature type="region of interest" description="Disordered" evidence="1">
    <location>
        <begin position="44"/>
        <end position="65"/>
    </location>
</feature>
<evidence type="ECO:0000313" key="3">
    <source>
        <dbReference type="Proteomes" id="UP000703269"/>
    </source>
</evidence>
<name>A0A9P3GMQ3_9APHY</name>